<keyword evidence="2" id="KW-1185">Reference proteome</keyword>
<comment type="caution">
    <text evidence="1">The sequence shown here is derived from an EMBL/GenBank/DDBJ whole genome shotgun (WGS) entry which is preliminary data.</text>
</comment>
<organism evidence="1 2">
    <name type="scientific">Pistacia atlantica</name>
    <dbReference type="NCBI Taxonomy" id="434234"/>
    <lineage>
        <taxon>Eukaryota</taxon>
        <taxon>Viridiplantae</taxon>
        <taxon>Streptophyta</taxon>
        <taxon>Embryophyta</taxon>
        <taxon>Tracheophyta</taxon>
        <taxon>Spermatophyta</taxon>
        <taxon>Magnoliopsida</taxon>
        <taxon>eudicotyledons</taxon>
        <taxon>Gunneridae</taxon>
        <taxon>Pentapetalae</taxon>
        <taxon>rosids</taxon>
        <taxon>malvids</taxon>
        <taxon>Sapindales</taxon>
        <taxon>Anacardiaceae</taxon>
        <taxon>Pistacia</taxon>
    </lineage>
</organism>
<dbReference type="Proteomes" id="UP001164250">
    <property type="component" value="Chromosome 10"/>
</dbReference>
<gene>
    <name evidence="1" type="ORF">Patl1_09498</name>
</gene>
<sequence>MWPSSGRHNHSSSSPSKSKASSSTSSSSAPFSPTSSSPTKTTMEEVWRDISLSSLNDHSNSTLTNTYNNHNHNHNNQHSGYPLILQDFLARPFNNDPPARGPSTEPTFPSLKPPLATMLSLNSGSGSGSDVQYSEPSAPDPVRPNQQLNGHTNCGTCSFGCSHNTVLDAMGSPTVFPPYCKKRVSENDDYSDDRRHKRMIKNRESAARSRARKQESFCPFSLSFLRSLCMQAYTNELENEVAHLLEENAKLKRQQEKLLAASALLPKKNTLCRTSTAPF</sequence>
<name>A0ACC1AHS4_9ROSI</name>
<proteinExistence type="predicted"/>
<accession>A0ACC1AHS4</accession>
<dbReference type="EMBL" id="CM047906">
    <property type="protein sequence ID" value="KAJ0085976.1"/>
    <property type="molecule type" value="Genomic_DNA"/>
</dbReference>
<reference evidence="2" key="1">
    <citation type="journal article" date="2023" name="G3 (Bethesda)">
        <title>Genome assembly and association tests identify interacting loci associated with vigor, precocity, and sex in interspecific pistachio rootstocks.</title>
        <authorList>
            <person name="Palmer W."/>
            <person name="Jacygrad E."/>
            <person name="Sagayaradj S."/>
            <person name="Cavanaugh K."/>
            <person name="Han R."/>
            <person name="Bertier L."/>
            <person name="Beede B."/>
            <person name="Kafkas S."/>
            <person name="Golino D."/>
            <person name="Preece J."/>
            <person name="Michelmore R."/>
        </authorList>
    </citation>
    <scope>NUCLEOTIDE SEQUENCE [LARGE SCALE GENOMIC DNA]</scope>
</reference>
<evidence type="ECO:0000313" key="1">
    <source>
        <dbReference type="EMBL" id="KAJ0085976.1"/>
    </source>
</evidence>
<evidence type="ECO:0000313" key="2">
    <source>
        <dbReference type="Proteomes" id="UP001164250"/>
    </source>
</evidence>
<protein>
    <submittedName>
        <fullName evidence="1">Uncharacterized protein</fullName>
    </submittedName>
</protein>